<evidence type="ECO:0000313" key="9">
    <source>
        <dbReference type="EMBL" id="KAK9824196.1"/>
    </source>
</evidence>
<accession>A0AAW1QSR6</accession>
<dbReference type="AlphaFoldDB" id="A0AAW1QSR6"/>
<keyword evidence="3 7" id="KW-0812">Transmembrane</keyword>
<dbReference type="InterPro" id="IPR033118">
    <property type="entry name" value="EXPERA"/>
</dbReference>
<protein>
    <recommendedName>
        <fullName evidence="8">EXPERA domain-containing protein</fullName>
    </recommendedName>
</protein>
<keyword evidence="5 7" id="KW-1133">Transmembrane helix</keyword>
<dbReference type="InterPro" id="IPR051987">
    <property type="entry name" value="Sigma-2_receptor-like"/>
</dbReference>
<feature type="transmembrane region" description="Helical" evidence="7">
    <location>
        <begin position="126"/>
        <end position="151"/>
    </location>
</feature>
<evidence type="ECO:0000256" key="1">
    <source>
        <dbReference type="ARBA" id="ARBA00004477"/>
    </source>
</evidence>
<comment type="caution">
    <text evidence="9">The sequence shown here is derived from an EMBL/GenBank/DDBJ whole genome shotgun (WGS) entry which is preliminary data.</text>
</comment>
<evidence type="ECO:0000256" key="4">
    <source>
        <dbReference type="ARBA" id="ARBA00022824"/>
    </source>
</evidence>
<feature type="transmembrane region" description="Helical" evidence="7">
    <location>
        <begin position="12"/>
        <end position="29"/>
    </location>
</feature>
<feature type="transmembrane region" description="Helical" evidence="7">
    <location>
        <begin position="101"/>
        <end position="120"/>
    </location>
</feature>
<comment type="subcellular location">
    <subcellularLocation>
        <location evidence="1">Endoplasmic reticulum membrane</location>
        <topology evidence="1">Multi-pass membrane protein</topology>
    </subcellularLocation>
</comment>
<dbReference type="Pfam" id="PF05241">
    <property type="entry name" value="EBP"/>
    <property type="match status" value="1"/>
</dbReference>
<evidence type="ECO:0000259" key="8">
    <source>
        <dbReference type="PROSITE" id="PS51751"/>
    </source>
</evidence>
<dbReference type="PROSITE" id="PS51751">
    <property type="entry name" value="EXPERA"/>
    <property type="match status" value="1"/>
</dbReference>
<sequence length="168" mass="19302">MAVKSLLSRPLDLLFVIFFVTHIPITLFVDSQAVLPSSWYPSLAKELNTWYLTEYNDPLMGEMPPWFKALVWNEVFIQLPFFFVGAYAFAAGKAWIRKPAIVYGLTTATTLVPILGEFILSPKTDFARWTLVAFYIPYLIVPLMIGIKMLFVEQPFARSMPVPRKKKF</sequence>
<keyword evidence="10" id="KW-1185">Reference proteome</keyword>
<dbReference type="PANTHER" id="PTHR31204">
    <property type="entry name" value="SIGMA INTRACELLULAR RECEPTOR 2"/>
    <property type="match status" value="1"/>
</dbReference>
<evidence type="ECO:0000256" key="5">
    <source>
        <dbReference type="ARBA" id="ARBA00022989"/>
    </source>
</evidence>
<dbReference type="PANTHER" id="PTHR31204:SF1">
    <property type="entry name" value="SIGMA INTRACELLULAR RECEPTOR 2"/>
    <property type="match status" value="1"/>
</dbReference>
<dbReference type="Proteomes" id="UP001489004">
    <property type="component" value="Unassembled WGS sequence"/>
</dbReference>
<evidence type="ECO:0000313" key="10">
    <source>
        <dbReference type="Proteomes" id="UP001489004"/>
    </source>
</evidence>
<evidence type="ECO:0000256" key="7">
    <source>
        <dbReference type="PIRNR" id="PIRNR031032"/>
    </source>
</evidence>
<dbReference type="PIRSF" id="PIRSF031032">
    <property type="entry name" value="TMP_97_prd"/>
    <property type="match status" value="1"/>
</dbReference>
<dbReference type="EMBL" id="JALJOR010000002">
    <property type="protein sequence ID" value="KAK9824196.1"/>
    <property type="molecule type" value="Genomic_DNA"/>
</dbReference>
<gene>
    <name evidence="9" type="ORF">WJX72_008450</name>
</gene>
<keyword evidence="6 7" id="KW-0472">Membrane</keyword>
<dbReference type="InterPro" id="IPR016964">
    <property type="entry name" value="Sigma2_recept"/>
</dbReference>
<evidence type="ECO:0000256" key="3">
    <source>
        <dbReference type="ARBA" id="ARBA00022692"/>
    </source>
</evidence>
<proteinExistence type="inferred from homology"/>
<reference evidence="9 10" key="1">
    <citation type="journal article" date="2024" name="Nat. Commun.">
        <title>Phylogenomics reveals the evolutionary origins of lichenization in chlorophyte algae.</title>
        <authorList>
            <person name="Puginier C."/>
            <person name="Libourel C."/>
            <person name="Otte J."/>
            <person name="Skaloud P."/>
            <person name="Haon M."/>
            <person name="Grisel S."/>
            <person name="Petersen M."/>
            <person name="Berrin J.G."/>
            <person name="Delaux P.M."/>
            <person name="Dal Grande F."/>
            <person name="Keller J."/>
        </authorList>
    </citation>
    <scope>NUCLEOTIDE SEQUENCE [LARGE SCALE GENOMIC DNA]</scope>
    <source>
        <strain evidence="9 10">SAG 2043</strain>
    </source>
</reference>
<feature type="transmembrane region" description="Helical" evidence="7">
    <location>
        <begin position="69"/>
        <end position="89"/>
    </location>
</feature>
<dbReference type="GO" id="GO:0005789">
    <property type="term" value="C:endoplasmic reticulum membrane"/>
    <property type="evidence" value="ECO:0007669"/>
    <property type="project" value="UniProtKB-SubCell"/>
</dbReference>
<organism evidence="9 10">
    <name type="scientific">[Myrmecia] bisecta</name>
    <dbReference type="NCBI Taxonomy" id="41462"/>
    <lineage>
        <taxon>Eukaryota</taxon>
        <taxon>Viridiplantae</taxon>
        <taxon>Chlorophyta</taxon>
        <taxon>core chlorophytes</taxon>
        <taxon>Trebouxiophyceae</taxon>
        <taxon>Trebouxiales</taxon>
        <taxon>Trebouxiaceae</taxon>
        <taxon>Myrmecia</taxon>
    </lineage>
</organism>
<keyword evidence="4" id="KW-0256">Endoplasmic reticulum</keyword>
<comment type="similarity">
    <text evidence="2">Belongs to the TMEM97/sigma-2 receptor family.</text>
</comment>
<evidence type="ECO:0000256" key="2">
    <source>
        <dbReference type="ARBA" id="ARBA00009096"/>
    </source>
</evidence>
<feature type="domain" description="EXPERA" evidence="8">
    <location>
        <begin position="11"/>
        <end position="146"/>
    </location>
</feature>
<name>A0AAW1QSR6_9CHLO</name>
<evidence type="ECO:0000256" key="6">
    <source>
        <dbReference type="ARBA" id="ARBA00023136"/>
    </source>
</evidence>